<accession>A0A6G1X9K0</accession>
<keyword evidence="1" id="KW-0472">Membrane</keyword>
<evidence type="ECO:0000313" key="3">
    <source>
        <dbReference type="Proteomes" id="UP000480185"/>
    </source>
</evidence>
<protein>
    <submittedName>
        <fullName evidence="2">Uncharacterized protein</fullName>
    </submittedName>
</protein>
<organism evidence="2 3">
    <name type="scientific">Salinibacillus xinjiangensis</name>
    <dbReference type="NCBI Taxonomy" id="1229268"/>
    <lineage>
        <taxon>Bacteria</taxon>
        <taxon>Bacillati</taxon>
        <taxon>Bacillota</taxon>
        <taxon>Bacilli</taxon>
        <taxon>Bacillales</taxon>
        <taxon>Bacillaceae</taxon>
        <taxon>Salinibacillus</taxon>
    </lineage>
</organism>
<dbReference type="AlphaFoldDB" id="A0A6G1X9K0"/>
<keyword evidence="1" id="KW-1133">Transmembrane helix</keyword>
<dbReference type="EMBL" id="WJNH01000009">
    <property type="protein sequence ID" value="MRG87550.1"/>
    <property type="molecule type" value="Genomic_DNA"/>
</dbReference>
<comment type="caution">
    <text evidence="2">The sequence shown here is derived from an EMBL/GenBank/DDBJ whole genome shotgun (WGS) entry which is preliminary data.</text>
</comment>
<reference evidence="2 3" key="1">
    <citation type="submission" date="2019-11" db="EMBL/GenBank/DDBJ databases">
        <authorList>
            <person name="Li J."/>
        </authorList>
    </citation>
    <scope>NUCLEOTIDE SEQUENCE [LARGE SCALE GENOMIC DNA]</scope>
    <source>
        <strain evidence="2 3">J4</strain>
    </source>
</reference>
<keyword evidence="3" id="KW-1185">Reference proteome</keyword>
<feature type="transmembrane region" description="Helical" evidence="1">
    <location>
        <begin position="9"/>
        <end position="28"/>
    </location>
</feature>
<evidence type="ECO:0000313" key="2">
    <source>
        <dbReference type="EMBL" id="MRG87550.1"/>
    </source>
</evidence>
<gene>
    <name evidence="2" type="ORF">GH754_14755</name>
</gene>
<dbReference type="RefSeq" id="WP_153729427.1">
    <property type="nucleotide sequence ID" value="NZ_WJNH01000009.1"/>
</dbReference>
<sequence>MKAFLNKHYHWLFLIVVSISFILSLVNFDPSTKGIVAIIFGGIGFLGVVYLVVRIEVQNRKNG</sequence>
<feature type="transmembrane region" description="Helical" evidence="1">
    <location>
        <begin position="34"/>
        <end position="53"/>
    </location>
</feature>
<evidence type="ECO:0000256" key="1">
    <source>
        <dbReference type="SAM" id="Phobius"/>
    </source>
</evidence>
<proteinExistence type="predicted"/>
<dbReference type="Proteomes" id="UP000480185">
    <property type="component" value="Unassembled WGS sequence"/>
</dbReference>
<keyword evidence="1" id="KW-0812">Transmembrane</keyword>
<name>A0A6G1X9K0_9BACI</name>